<dbReference type="SUPFAM" id="SSF52499">
    <property type="entry name" value="Isochorismatase-like hydrolases"/>
    <property type="match status" value="1"/>
</dbReference>
<dbReference type="InterPro" id="IPR036380">
    <property type="entry name" value="Isochorismatase-like_sf"/>
</dbReference>
<reference evidence="3" key="1">
    <citation type="submission" date="2019-05" db="EMBL/GenBank/DDBJ databases">
        <title>Isolation, diversity and antifungal activity of Actinobacteria from wheat.</title>
        <authorList>
            <person name="Yu B."/>
        </authorList>
    </citation>
    <scope>NUCLEOTIDE SEQUENCE [LARGE SCALE GENOMIC DNA]</scope>
    <source>
        <strain evidence="3">NEAU-HEGS1-5</strain>
    </source>
</reference>
<dbReference type="CDD" id="cd01014">
    <property type="entry name" value="nicotinamidase_related"/>
    <property type="match status" value="1"/>
</dbReference>
<dbReference type="InterPro" id="IPR000868">
    <property type="entry name" value="Isochorismatase-like_dom"/>
</dbReference>
<feature type="domain" description="Isochorismatase-like" evidence="2">
    <location>
        <begin position="10"/>
        <end position="143"/>
    </location>
</feature>
<protein>
    <submittedName>
        <fullName evidence="3">Cysteine hydrolase</fullName>
    </submittedName>
</protein>
<sequence length="186" mass="20259">MTTLAERPNTALLVIDVQKGVVAGAHDRDAVIANIDTLIGRARAQDVPVIWVQHSDGRELQRESEAWEYVPELVRRDDEPLVHKIYGDSFEDTDLEARLAERGVGRVVVTGAQTDACIRSTLHGAFVRGYDVTLVGDAHTTEDLTAYGAPAPEQVIAHTNLYWQFQTAPGRGAATVPTAEVDFGTP</sequence>
<name>A0A5R8YSA9_9ACTN</name>
<keyword evidence="4" id="KW-1185">Reference proteome</keyword>
<dbReference type="PANTHER" id="PTHR43540">
    <property type="entry name" value="PEROXYUREIDOACRYLATE/UREIDOACRYLATE AMIDOHYDROLASE-RELATED"/>
    <property type="match status" value="1"/>
</dbReference>
<dbReference type="AlphaFoldDB" id="A0A5R8YSA9"/>
<dbReference type="PANTHER" id="PTHR43540:SF14">
    <property type="entry name" value="ISOCHORISMATASE"/>
    <property type="match status" value="1"/>
</dbReference>
<dbReference type="EMBL" id="VANP01000009">
    <property type="protein sequence ID" value="TLP56283.1"/>
    <property type="molecule type" value="Genomic_DNA"/>
</dbReference>
<evidence type="ECO:0000313" key="4">
    <source>
        <dbReference type="Proteomes" id="UP000309033"/>
    </source>
</evidence>
<gene>
    <name evidence="3" type="ORF">FED44_23460</name>
</gene>
<evidence type="ECO:0000259" key="2">
    <source>
        <dbReference type="Pfam" id="PF00857"/>
    </source>
</evidence>
<comment type="caution">
    <text evidence="3">The sequence shown here is derived from an EMBL/GenBank/DDBJ whole genome shotgun (WGS) entry which is preliminary data.</text>
</comment>
<dbReference type="GO" id="GO:0016787">
    <property type="term" value="F:hydrolase activity"/>
    <property type="evidence" value="ECO:0007669"/>
    <property type="project" value="UniProtKB-KW"/>
</dbReference>
<dbReference type="InterPro" id="IPR050272">
    <property type="entry name" value="Isochorismatase-like_hydrls"/>
</dbReference>
<evidence type="ECO:0000256" key="1">
    <source>
        <dbReference type="ARBA" id="ARBA00022801"/>
    </source>
</evidence>
<dbReference type="Gene3D" id="3.40.50.850">
    <property type="entry name" value="Isochorismatase-like"/>
    <property type="match status" value="1"/>
</dbReference>
<dbReference type="Pfam" id="PF00857">
    <property type="entry name" value="Isochorismatase"/>
    <property type="match status" value="1"/>
</dbReference>
<accession>A0A5R8YSA9</accession>
<organism evidence="3 4">
    <name type="scientific">Microbispora triticiradicis</name>
    <dbReference type="NCBI Taxonomy" id="2200763"/>
    <lineage>
        <taxon>Bacteria</taxon>
        <taxon>Bacillati</taxon>
        <taxon>Actinomycetota</taxon>
        <taxon>Actinomycetes</taxon>
        <taxon>Streptosporangiales</taxon>
        <taxon>Streptosporangiaceae</taxon>
        <taxon>Microbispora</taxon>
    </lineage>
</organism>
<keyword evidence="1 3" id="KW-0378">Hydrolase</keyword>
<dbReference type="OrthoDB" id="9789777at2"/>
<proteinExistence type="predicted"/>
<dbReference type="Proteomes" id="UP000309033">
    <property type="component" value="Unassembled WGS sequence"/>
</dbReference>
<evidence type="ECO:0000313" key="3">
    <source>
        <dbReference type="EMBL" id="TLP56283.1"/>
    </source>
</evidence>